<feature type="domain" description="Glycogen debranching enzyme C-terminal" evidence="20">
    <location>
        <begin position="1212"/>
        <end position="1680"/>
    </location>
</feature>
<keyword evidence="19" id="KW-0812">Transmembrane</keyword>
<proteinExistence type="inferred from homology"/>
<keyword evidence="19" id="KW-1133">Transmembrane helix</keyword>
<evidence type="ECO:0000256" key="17">
    <source>
        <dbReference type="ARBA" id="ARBA00031477"/>
    </source>
</evidence>
<feature type="domain" description="Glycogen debranching enzyme glucanotransferase" evidence="22">
    <location>
        <begin position="295"/>
        <end position="736"/>
    </location>
</feature>
<evidence type="ECO:0000256" key="12">
    <source>
        <dbReference type="ARBA" id="ARBA00022801"/>
    </source>
</evidence>
<dbReference type="EnsemblMetazoa" id="SCAU006247-RC">
    <property type="protein sequence ID" value="SCAU006247-PC"/>
    <property type="gene ID" value="SCAU006247"/>
</dbReference>
<dbReference type="EC" id="2.4.1.25" evidence="5"/>
<comment type="similarity">
    <text evidence="16">Belongs to the glycogen debranching enzyme family.</text>
</comment>
<dbReference type="Pfam" id="PF14699">
    <property type="entry name" value="hGDE_N"/>
    <property type="match status" value="1"/>
</dbReference>
<evidence type="ECO:0000256" key="1">
    <source>
        <dbReference type="ARBA" id="ARBA00000439"/>
    </source>
</evidence>
<keyword evidence="25" id="KW-1185">Reference proteome</keyword>
<dbReference type="CDD" id="cd11327">
    <property type="entry name" value="AmyAc_Glg_debranch_2"/>
    <property type="match status" value="1"/>
</dbReference>
<keyword evidence="9" id="KW-0328">Glycosyltransferase</keyword>
<evidence type="ECO:0000256" key="11">
    <source>
        <dbReference type="ARBA" id="ARBA00022729"/>
    </source>
</evidence>
<dbReference type="Gene3D" id="3.20.20.80">
    <property type="entry name" value="Glycosidases"/>
    <property type="match status" value="2"/>
</dbReference>
<evidence type="ECO:0000256" key="9">
    <source>
        <dbReference type="ARBA" id="ARBA00022676"/>
    </source>
</evidence>
<dbReference type="FunFam" id="3.20.20.80:FF:000070">
    <property type="entry name" value="GDB1p Glycogen debranching enzyme"/>
    <property type="match status" value="1"/>
</dbReference>
<evidence type="ECO:0000259" key="21">
    <source>
        <dbReference type="Pfam" id="PF14699"/>
    </source>
</evidence>
<keyword evidence="14" id="KW-0511">Multifunctional enzyme</keyword>
<evidence type="ECO:0000256" key="4">
    <source>
        <dbReference type="ARBA" id="ARBA00004496"/>
    </source>
</evidence>
<accession>A0A1I8PA85</accession>
<dbReference type="PANTHER" id="PTHR10569">
    <property type="entry name" value="GLYCOGEN DEBRANCHING ENZYME"/>
    <property type="match status" value="1"/>
</dbReference>
<dbReference type="EC" id="3.2.1.33" evidence="6"/>
<dbReference type="GO" id="GO:0005980">
    <property type="term" value="P:glycogen catabolic process"/>
    <property type="evidence" value="ECO:0007669"/>
    <property type="project" value="InterPro"/>
</dbReference>
<evidence type="ECO:0000256" key="13">
    <source>
        <dbReference type="ARBA" id="ARBA00023056"/>
    </source>
</evidence>
<evidence type="ECO:0000256" key="16">
    <source>
        <dbReference type="ARBA" id="ARBA00025780"/>
    </source>
</evidence>
<dbReference type="InterPro" id="IPR032792">
    <property type="entry name" value="AGL_glucanoTrfase"/>
</dbReference>
<gene>
    <name evidence="24" type="primary">106087675</name>
</gene>
<feature type="domain" description="Eukaryotic glycogen debranching enzyme N-terminal" evidence="21">
    <location>
        <begin position="190"/>
        <end position="287"/>
    </location>
</feature>
<feature type="compositionally biased region" description="Basic and acidic residues" evidence="18">
    <location>
        <begin position="63"/>
        <end position="79"/>
    </location>
</feature>
<keyword evidence="15" id="KW-0326">Glycosidase</keyword>
<protein>
    <recommendedName>
        <fullName evidence="7">Glycogen debranching enzyme</fullName>
        <ecNumber evidence="5">2.4.1.25</ecNumber>
        <ecNumber evidence="6">3.2.1.33</ecNumber>
    </recommendedName>
    <alternativeName>
        <fullName evidence="17">Glycogen debrancher</fullName>
    </alternativeName>
</protein>
<name>A0A1I8PA85_STOCA</name>
<evidence type="ECO:0000256" key="3">
    <source>
        <dbReference type="ARBA" id="ARBA00003530"/>
    </source>
</evidence>
<evidence type="ECO:0000313" key="25">
    <source>
        <dbReference type="Proteomes" id="UP000095300"/>
    </source>
</evidence>
<keyword evidence="10" id="KW-0808">Transferase</keyword>
<dbReference type="GO" id="GO:0004135">
    <property type="term" value="F:amylo-alpha-1,6-glucosidase activity"/>
    <property type="evidence" value="ECO:0007669"/>
    <property type="project" value="UniProtKB-EC"/>
</dbReference>
<feature type="transmembrane region" description="Helical" evidence="19">
    <location>
        <begin position="12"/>
        <end position="31"/>
    </location>
</feature>
<dbReference type="InterPro" id="IPR029436">
    <property type="entry name" value="AGL_euk_N"/>
</dbReference>
<evidence type="ECO:0000256" key="7">
    <source>
        <dbReference type="ARBA" id="ARBA00020723"/>
    </source>
</evidence>
<keyword evidence="8" id="KW-0963">Cytoplasm</keyword>
<evidence type="ECO:0000256" key="8">
    <source>
        <dbReference type="ARBA" id="ARBA00022490"/>
    </source>
</evidence>
<evidence type="ECO:0000256" key="5">
    <source>
        <dbReference type="ARBA" id="ARBA00012560"/>
    </source>
</evidence>
<comment type="subcellular location">
    <subcellularLocation>
        <location evidence="4">Cytoplasm</location>
    </subcellularLocation>
</comment>
<dbReference type="SUPFAM" id="SSF48208">
    <property type="entry name" value="Six-hairpin glycosidases"/>
    <property type="match status" value="1"/>
</dbReference>
<dbReference type="Pfam" id="PF06202">
    <property type="entry name" value="GDE_C"/>
    <property type="match status" value="1"/>
</dbReference>
<evidence type="ECO:0000259" key="22">
    <source>
        <dbReference type="Pfam" id="PF14701"/>
    </source>
</evidence>
<comment type="function">
    <text evidence="3">Multifunctional enzyme acting as 1,4-alpha-D-glucan:1,4-alpha-D-glucan 4-alpha-D-glycosyltransferase and amylo-1,6-glucosidase in glycogen degradation.</text>
</comment>
<evidence type="ECO:0000259" key="23">
    <source>
        <dbReference type="Pfam" id="PF14702"/>
    </source>
</evidence>
<feature type="compositionally biased region" description="Low complexity" evidence="18">
    <location>
        <begin position="43"/>
        <end position="62"/>
    </location>
</feature>
<evidence type="ECO:0000256" key="18">
    <source>
        <dbReference type="SAM" id="MobiDB-lite"/>
    </source>
</evidence>
<dbReference type="GO" id="GO:0004134">
    <property type="term" value="F:4-alpha-glucanotransferase activity"/>
    <property type="evidence" value="ECO:0007669"/>
    <property type="project" value="UniProtKB-EC"/>
</dbReference>
<feature type="compositionally biased region" description="Polar residues" evidence="18">
    <location>
        <begin position="80"/>
        <end position="99"/>
    </location>
</feature>
<sequence length="1692" mass="192812">MWWQESLQCILKNLTTLFTIFLGFYIFRWAYERFQQITEKPINAQSNDGNNSNSNDNIQNKGSNEEESRRESVKVESLDNRNSPQVVCNESTHNSPNTNRVKDNNSPHVIVENHNSHETINREQQQQQENPPAPQYAKAIVMGNKPAKVESYEENIKMGTNVESLSVPISEGAHAEHVLYRVKRGSTVHVHPDAGLLGREIVLYTNYPIEGQKFKRTEYRILNWYLKNGTKITTNKYNSAHVVDTDIYTEVKMNISGTFRFWFHYKDNNKQEHAGSLYIQVEPTLHVGPAGAQKIIPLDSVRCQTVLSKLLGPINTWESKLRVTKESGYNMIHFTPIQELGSSKSAYSLRNQNRVNPHFAPSKGAKVSFDDVDKVVKKCRQEWGVASICDIVLNHTANESEWLLDHPDATYSCATCPYLRPAFLLDAVLAKCGEDIDNGLLEQFGVPKVIEWEGHLESLSYQLHTVYLPKVNIHELFQCNVMKYCNEFLAQCRLREPPTNVAKTERFKEILLITDPEYRRLGATINLELAMDIFNAFHPDCFDEEARLRKCSDSLRRHLEWLNEEIRSEIQDYLNYAIGNCLAGIRYERVQEDGPRIRVISDKYKVFMEYFTKTKALGKSLQEIEEGMYGKMGEFFMAHNGWVMGSTDPLKDFAEKQPGHANVYLKRELIAWGDSVKLRYGKRPQDSPHLWQHMTEYVQTTARIFDGVRLDNCHSTPLHVAEYLLDAAREVNPELYVVAELFTNSDATDNVFVNRLGITSLIREALSAWDSHEEGRLVYRYGGEPVGAFLVHPKRDLASNIAHALFMDMTHDNPSPVEKRSVYDLLPSSALVSMACCATGSNRGYDELVPHHIHVVDEERTYQEWEKGVNFSSGIIAAKRALNILHGQLAEEGFSQVFVDQMDPNIVAVTRHSPKTHQSVILVAHTAFGYPHPNAGPTFVRPLRFEGSLDEIILEAELVMKSDKPFDRPVPFTKDPKVLNGYQQFQLKLREHIPLEKSQVFRPQISVDGNVTQLELINLRPGSVVAIRVSLKPEVSKNFTSLQNLTNSLQYKKGEKYEELAKLVEKLDFTDLNRTLFSCDHEERDMGFGGAAYDIPNYGPIVYCGFQGFVSLLTEISPKNDLGHPLCNNLRDGDWMMDYIADRLVHHEGTKALSQWLKQAFEPLKRIPRYLVPCYFDAIVSGIYDILVQRVYQMMPDTLRDGHDFPQALALATLQFLTICKSANLPTLSPALEPPKAPQQCVTLSAGLPHFSTGYMRCWGRDTFISLRGLLLLTGRFTEARFIILGFAQCLRHGLIPNLLDNGTKPRFNCRDAVWWWLHSIKQYVEHVPHGKDILKDKVSRIFPYDDSPAHGPGEFDQVLIDVMQEALKVHFQGLQYRERNAGHEIDAHMQDNGFNNQIGVNPETGFVFGGNQWNCGTWMDKMGSSEKAGNRGRPNTPRDGSAVELIGLQFAVLKFMQSLSEKGIIEYNSVTRNGPNGQTTTWTWKEWAHRIGENFEKCFFVTETEKAPLANKKNIYKDCYGASQGWTDYQLRCNFPISMVVAPEMFNAQHAWAALEKAREHLLGPLGMKTLDASDWNYRGNYDNSNDSTDCTVAHGANYHQGPEWVWPIGYYLRARLIFGKKCGHLNETIAETWKILRAHLRELQTSHWRGLPELTNENGAYCRDSCRTQAWSIATVLEVLHDLHNLGGDV</sequence>
<evidence type="ECO:0000256" key="10">
    <source>
        <dbReference type="ARBA" id="ARBA00022679"/>
    </source>
</evidence>
<dbReference type="NCBIfam" id="TIGR01531">
    <property type="entry name" value="glyc_debranch"/>
    <property type="match status" value="1"/>
</dbReference>
<dbReference type="InterPro" id="IPR006421">
    <property type="entry name" value="Glycogen_debranch_met"/>
</dbReference>
<feature type="region of interest" description="Disordered" evidence="18">
    <location>
        <begin position="43"/>
        <end position="107"/>
    </location>
</feature>
<evidence type="ECO:0000256" key="15">
    <source>
        <dbReference type="ARBA" id="ARBA00023295"/>
    </source>
</evidence>
<evidence type="ECO:0000256" key="19">
    <source>
        <dbReference type="SAM" id="Phobius"/>
    </source>
</evidence>
<evidence type="ECO:0000256" key="14">
    <source>
        <dbReference type="ARBA" id="ARBA00023268"/>
    </source>
</evidence>
<keyword evidence="12" id="KW-0378">Hydrolase</keyword>
<dbReference type="FunFam" id="1.50.10.10:FF:000039">
    <property type="entry name" value="Glycogen debranching enzyme Gdb1, putative"/>
    <property type="match status" value="1"/>
</dbReference>
<dbReference type="VEuPathDB" id="VectorBase:SCAU006247"/>
<evidence type="ECO:0000256" key="6">
    <source>
        <dbReference type="ARBA" id="ARBA00012778"/>
    </source>
</evidence>
<dbReference type="GO" id="GO:0005737">
    <property type="term" value="C:cytoplasm"/>
    <property type="evidence" value="ECO:0007669"/>
    <property type="project" value="UniProtKB-SubCell"/>
</dbReference>
<dbReference type="GO" id="GO:0005978">
    <property type="term" value="P:glycogen biosynthetic process"/>
    <property type="evidence" value="ECO:0007669"/>
    <property type="project" value="UniProtKB-KW"/>
</dbReference>
<dbReference type="InterPro" id="IPR010401">
    <property type="entry name" value="AGL/Gdb1"/>
</dbReference>
<keyword evidence="13" id="KW-0320">Glycogen biosynthesis</keyword>
<feature type="domain" description="Glycogen debranching enzyme central" evidence="23">
    <location>
        <begin position="874"/>
        <end position="1144"/>
    </location>
</feature>
<dbReference type="Gene3D" id="1.50.10.10">
    <property type="match status" value="1"/>
</dbReference>
<dbReference type="InterPro" id="IPR032788">
    <property type="entry name" value="AGL_central"/>
</dbReference>
<dbReference type="InterPro" id="IPR032790">
    <property type="entry name" value="GDE_C"/>
</dbReference>
<keyword evidence="19" id="KW-0472">Membrane</keyword>
<dbReference type="PANTHER" id="PTHR10569:SF2">
    <property type="entry name" value="GLYCOGEN DEBRANCHING ENZYME"/>
    <property type="match status" value="1"/>
</dbReference>
<keyword evidence="11" id="KW-0732">Signal</keyword>
<dbReference type="FunFam" id="3.20.20.80:FF:000108">
    <property type="entry name" value="glycogen debranching enzyme"/>
    <property type="match status" value="1"/>
</dbReference>
<comment type="catalytic activity">
    <reaction evidence="1">
        <text>Transfers a segment of a (1-&gt;4)-alpha-D-glucan to a new position in an acceptor, which may be glucose or a (1-&gt;4)-alpha-D-glucan.</text>
        <dbReference type="EC" id="2.4.1.25"/>
    </reaction>
</comment>
<evidence type="ECO:0000256" key="2">
    <source>
        <dbReference type="ARBA" id="ARBA00000927"/>
    </source>
</evidence>
<dbReference type="SUPFAM" id="SSF51445">
    <property type="entry name" value="(Trans)glycosidases"/>
    <property type="match status" value="1"/>
</dbReference>
<dbReference type="STRING" id="35570.A0A1I8PA85"/>
<dbReference type="Proteomes" id="UP000095300">
    <property type="component" value="Unassembled WGS sequence"/>
</dbReference>
<dbReference type="Pfam" id="PF14702">
    <property type="entry name" value="hGDE_central"/>
    <property type="match status" value="1"/>
</dbReference>
<reference evidence="24" key="1">
    <citation type="submission" date="2020-05" db="UniProtKB">
        <authorList>
            <consortium name="EnsemblMetazoa"/>
        </authorList>
    </citation>
    <scope>IDENTIFICATION</scope>
    <source>
        <strain evidence="24">USDA</strain>
    </source>
</reference>
<dbReference type="InterPro" id="IPR017853">
    <property type="entry name" value="GH"/>
</dbReference>
<dbReference type="InterPro" id="IPR012341">
    <property type="entry name" value="6hp_glycosidase-like_sf"/>
</dbReference>
<organism evidence="24 25">
    <name type="scientific">Stomoxys calcitrans</name>
    <name type="common">Stable fly</name>
    <name type="synonym">Conops calcitrans</name>
    <dbReference type="NCBI Taxonomy" id="35570"/>
    <lineage>
        <taxon>Eukaryota</taxon>
        <taxon>Metazoa</taxon>
        <taxon>Ecdysozoa</taxon>
        <taxon>Arthropoda</taxon>
        <taxon>Hexapoda</taxon>
        <taxon>Insecta</taxon>
        <taxon>Pterygota</taxon>
        <taxon>Neoptera</taxon>
        <taxon>Endopterygota</taxon>
        <taxon>Diptera</taxon>
        <taxon>Brachycera</taxon>
        <taxon>Muscomorpha</taxon>
        <taxon>Muscoidea</taxon>
        <taxon>Muscidae</taxon>
        <taxon>Stomoxys</taxon>
    </lineage>
</organism>
<comment type="catalytic activity">
    <reaction evidence="2">
        <text>Hydrolysis of (1-&gt;6)-alpha-D-glucosidic branch linkages in glycogen phosphorylase limit dextrin.</text>
        <dbReference type="EC" id="3.2.1.33"/>
    </reaction>
</comment>
<dbReference type="KEGG" id="scac:106087675"/>
<dbReference type="OrthoDB" id="10248904at2759"/>
<dbReference type="InterPro" id="IPR008928">
    <property type="entry name" value="6-hairpin_glycosidase_sf"/>
</dbReference>
<dbReference type="Pfam" id="PF14701">
    <property type="entry name" value="hDGE_amylase"/>
    <property type="match status" value="1"/>
</dbReference>
<evidence type="ECO:0000259" key="20">
    <source>
        <dbReference type="Pfam" id="PF06202"/>
    </source>
</evidence>
<evidence type="ECO:0000313" key="24">
    <source>
        <dbReference type="EnsemblMetazoa" id="SCAU006247-PC"/>
    </source>
</evidence>